<dbReference type="Gene3D" id="3.10.105.10">
    <property type="entry name" value="Dipeptide-binding Protein, Domain 3"/>
    <property type="match status" value="1"/>
</dbReference>
<dbReference type="RefSeq" id="WP_066877774.1">
    <property type="nucleotide sequence ID" value="NZ_LNQB01000089.1"/>
</dbReference>
<protein>
    <submittedName>
        <fullName evidence="1">Uncharacterized protein</fullName>
    </submittedName>
</protein>
<reference evidence="1 2" key="1">
    <citation type="submission" date="2015-11" db="EMBL/GenBank/DDBJ databases">
        <title>Ensifer anhuiense sp. nov., an effective nitrogen fixation bacterium with Glycine soja.</title>
        <authorList>
            <person name="Yan H."/>
            <person name="Chen W."/>
        </authorList>
    </citation>
    <scope>NUCLEOTIDE SEQUENCE [LARGE SCALE GENOMIC DNA]</scope>
    <source>
        <strain evidence="1 2">LMG 7837</strain>
    </source>
</reference>
<accession>A0A178XXW0</accession>
<dbReference type="OrthoDB" id="9803988at2"/>
<sequence>MIWRQTSSPGNEQADYWGSAAAKREASRNYAGIADRGVDKLVERAIFAKDQETLVAATKGARAIPGVRTEITINISHAFSELRAMPRLNVTTPS</sequence>
<evidence type="ECO:0000313" key="1">
    <source>
        <dbReference type="EMBL" id="OAP39652.1"/>
    </source>
</evidence>
<dbReference type="SUPFAM" id="SSF53850">
    <property type="entry name" value="Periplasmic binding protein-like II"/>
    <property type="match status" value="1"/>
</dbReference>
<proteinExistence type="predicted"/>
<dbReference type="Proteomes" id="UP000078507">
    <property type="component" value="Unassembled WGS sequence"/>
</dbReference>
<gene>
    <name evidence="1" type="ORF">ATB98_04855</name>
</gene>
<dbReference type="AlphaFoldDB" id="A0A178XXW0"/>
<dbReference type="EMBL" id="LNQB01000089">
    <property type="protein sequence ID" value="OAP39652.1"/>
    <property type="molecule type" value="Genomic_DNA"/>
</dbReference>
<comment type="caution">
    <text evidence="1">The sequence shown here is derived from an EMBL/GenBank/DDBJ whole genome shotgun (WGS) entry which is preliminary data.</text>
</comment>
<organism evidence="1 2">
    <name type="scientific">Sinorhizobium saheli</name>
    <dbReference type="NCBI Taxonomy" id="36856"/>
    <lineage>
        <taxon>Bacteria</taxon>
        <taxon>Pseudomonadati</taxon>
        <taxon>Pseudomonadota</taxon>
        <taxon>Alphaproteobacteria</taxon>
        <taxon>Hyphomicrobiales</taxon>
        <taxon>Rhizobiaceae</taxon>
        <taxon>Sinorhizobium/Ensifer group</taxon>
        <taxon>Sinorhizobium</taxon>
    </lineage>
</organism>
<keyword evidence="2" id="KW-1185">Reference proteome</keyword>
<name>A0A178XXW0_SINSA</name>
<evidence type="ECO:0000313" key="2">
    <source>
        <dbReference type="Proteomes" id="UP000078507"/>
    </source>
</evidence>
<dbReference type="STRING" id="36856.ATB98_04855"/>